<sequence length="37" mass="4366">VEFASEEEANRFCPPDWFGREVTYSPEYHNSSMSRLP</sequence>
<comment type="caution">
    <text evidence="1">The sequence shown here is derived from an EMBL/GenBank/DDBJ whole genome shotgun (WGS) entry which is preliminary data.</text>
</comment>
<feature type="non-terminal residue" evidence="1">
    <location>
        <position position="1"/>
    </location>
</feature>
<name>A0A9D1JL66_9FIRM</name>
<protein>
    <submittedName>
        <fullName evidence="1">Adenylate cyclase</fullName>
    </submittedName>
</protein>
<dbReference type="Proteomes" id="UP000823935">
    <property type="component" value="Unassembled WGS sequence"/>
</dbReference>
<proteinExistence type="predicted"/>
<evidence type="ECO:0000313" key="2">
    <source>
        <dbReference type="Proteomes" id="UP000823935"/>
    </source>
</evidence>
<dbReference type="AlphaFoldDB" id="A0A9D1JL66"/>
<dbReference type="EMBL" id="DVIQ01000100">
    <property type="protein sequence ID" value="HIS32807.1"/>
    <property type="molecule type" value="Genomic_DNA"/>
</dbReference>
<gene>
    <name evidence="1" type="ORF">IAB44_14870</name>
</gene>
<accession>A0A9D1JL66</accession>
<reference evidence="1" key="1">
    <citation type="submission" date="2020-10" db="EMBL/GenBank/DDBJ databases">
        <authorList>
            <person name="Gilroy R."/>
        </authorList>
    </citation>
    <scope>NUCLEOTIDE SEQUENCE</scope>
    <source>
        <strain evidence="1">CHK190-19873</strain>
    </source>
</reference>
<reference evidence="1" key="2">
    <citation type="journal article" date="2021" name="PeerJ">
        <title>Extensive microbial diversity within the chicken gut microbiome revealed by metagenomics and culture.</title>
        <authorList>
            <person name="Gilroy R."/>
            <person name="Ravi A."/>
            <person name="Getino M."/>
            <person name="Pursley I."/>
            <person name="Horton D.L."/>
            <person name="Alikhan N.F."/>
            <person name="Baker D."/>
            <person name="Gharbi K."/>
            <person name="Hall N."/>
            <person name="Watson M."/>
            <person name="Adriaenssens E.M."/>
            <person name="Foster-Nyarko E."/>
            <person name="Jarju S."/>
            <person name="Secka A."/>
            <person name="Antonio M."/>
            <person name="Oren A."/>
            <person name="Chaudhuri R.R."/>
            <person name="La Ragione R."/>
            <person name="Hildebrand F."/>
            <person name="Pallen M.J."/>
        </authorList>
    </citation>
    <scope>NUCLEOTIDE SEQUENCE</scope>
    <source>
        <strain evidence="1">CHK190-19873</strain>
    </source>
</reference>
<evidence type="ECO:0000313" key="1">
    <source>
        <dbReference type="EMBL" id="HIS32807.1"/>
    </source>
</evidence>
<dbReference type="Gene3D" id="2.40.320.10">
    <property type="entry name" value="Hypothetical Protein Pfu-838710-001"/>
    <property type="match status" value="1"/>
</dbReference>
<organism evidence="1 2">
    <name type="scientific">Candidatus Limivivens intestinipullorum</name>
    <dbReference type="NCBI Taxonomy" id="2840858"/>
    <lineage>
        <taxon>Bacteria</taxon>
        <taxon>Bacillati</taxon>
        <taxon>Bacillota</taxon>
        <taxon>Clostridia</taxon>
        <taxon>Lachnospirales</taxon>
        <taxon>Lachnospiraceae</taxon>
        <taxon>Lachnospiraceae incertae sedis</taxon>
        <taxon>Candidatus Limivivens</taxon>
    </lineage>
</organism>